<name>A0ABS5K0W2_9BACT</name>
<dbReference type="RefSeq" id="WP_212219371.1">
    <property type="nucleotide sequence ID" value="NZ_JAGUCO010000029.1"/>
</dbReference>
<comment type="caution">
    <text evidence="3">The sequence shown here is derived from an EMBL/GenBank/DDBJ whole genome shotgun (WGS) entry which is preliminary data.</text>
</comment>
<protein>
    <recommendedName>
        <fullName evidence="5">Chromosome segregation protein SMC</fullName>
    </recommendedName>
</protein>
<keyword evidence="4" id="KW-1185">Reference proteome</keyword>
<gene>
    <name evidence="3" type="ORF">KEM10_21125</name>
</gene>
<evidence type="ECO:0008006" key="5">
    <source>
        <dbReference type="Google" id="ProtNLM"/>
    </source>
</evidence>
<evidence type="ECO:0000256" key="1">
    <source>
        <dbReference type="SAM" id="Coils"/>
    </source>
</evidence>
<feature type="coiled-coil region" evidence="1">
    <location>
        <begin position="36"/>
        <end position="172"/>
    </location>
</feature>
<organism evidence="3 4">
    <name type="scientific">Carboxylicivirga linearis</name>
    <dbReference type="NCBI Taxonomy" id="1628157"/>
    <lineage>
        <taxon>Bacteria</taxon>
        <taxon>Pseudomonadati</taxon>
        <taxon>Bacteroidota</taxon>
        <taxon>Bacteroidia</taxon>
        <taxon>Marinilabiliales</taxon>
        <taxon>Marinilabiliaceae</taxon>
        <taxon>Carboxylicivirga</taxon>
    </lineage>
</organism>
<reference evidence="3 4" key="1">
    <citation type="journal article" date="2015" name="Int. J. Syst. Evol. Microbiol.">
        <title>Carboxylicivirga linearis sp. nov., isolated from a sea cucumber culture pond.</title>
        <authorList>
            <person name="Wang F.Q."/>
            <person name="Zhou Y.X."/>
            <person name="Lin X.Z."/>
            <person name="Chen G.J."/>
            <person name="Du Z.J."/>
        </authorList>
    </citation>
    <scope>NUCLEOTIDE SEQUENCE [LARGE SCALE GENOMIC DNA]</scope>
    <source>
        <strain evidence="3 4">FB218</strain>
    </source>
</reference>
<sequence>MENKAPQASNKKLIYIISAVAVVLIAVVFVMYLQNRQEYKAVVEEMTEEKDLLTEEFQTLALDYDSLQSNNDTLNLMLEQEREKISHLIEEIKTIKATNASKIREYKKELTSLRSVMRNFVVQIDSLNQRNQELSEENQQYRKQVNKIQDSYNELEKQKETLAKKVDIASKLETYNYEVEGLNSKDRETKKARNVSKIRVCFTIQKNITAPIGEKTVYLRVLRPDEALLVRSLDDKFEYEEEEINYSARRVIEYGGEELDVCVFYKADEGELLPGTYTVDIFADGFNIGTTTFELK</sequence>
<keyword evidence="2" id="KW-0812">Transmembrane</keyword>
<keyword evidence="1" id="KW-0175">Coiled coil</keyword>
<feature type="transmembrane region" description="Helical" evidence="2">
    <location>
        <begin position="12"/>
        <end position="33"/>
    </location>
</feature>
<dbReference type="EMBL" id="JAGUCO010000029">
    <property type="protein sequence ID" value="MBS2100803.1"/>
    <property type="molecule type" value="Genomic_DNA"/>
</dbReference>
<evidence type="ECO:0000256" key="2">
    <source>
        <dbReference type="SAM" id="Phobius"/>
    </source>
</evidence>
<keyword evidence="2" id="KW-0472">Membrane</keyword>
<dbReference type="Gene3D" id="1.10.287.1490">
    <property type="match status" value="1"/>
</dbReference>
<evidence type="ECO:0000313" key="4">
    <source>
        <dbReference type="Proteomes" id="UP000708576"/>
    </source>
</evidence>
<keyword evidence="2" id="KW-1133">Transmembrane helix</keyword>
<dbReference type="Proteomes" id="UP000708576">
    <property type="component" value="Unassembled WGS sequence"/>
</dbReference>
<evidence type="ECO:0000313" key="3">
    <source>
        <dbReference type="EMBL" id="MBS2100803.1"/>
    </source>
</evidence>
<accession>A0ABS5K0W2</accession>
<proteinExistence type="predicted"/>